<feature type="transmembrane region" description="Helical" evidence="8">
    <location>
        <begin position="21"/>
        <end position="40"/>
    </location>
</feature>
<dbReference type="InterPro" id="IPR038665">
    <property type="entry name" value="Voltage-dep_anion_channel_sf"/>
</dbReference>
<dbReference type="GO" id="GO:0000319">
    <property type="term" value="F:sulfite transmembrane transporter activity"/>
    <property type="evidence" value="ECO:0007669"/>
    <property type="project" value="TreeGrafter"/>
</dbReference>
<feature type="transmembrane region" description="Helical" evidence="8">
    <location>
        <begin position="126"/>
        <end position="147"/>
    </location>
</feature>
<keyword evidence="7 8" id="KW-0472">Membrane</keyword>
<feature type="transmembrane region" description="Helical" evidence="8">
    <location>
        <begin position="267"/>
        <end position="288"/>
    </location>
</feature>
<dbReference type="EMBL" id="FPHH01000010">
    <property type="protein sequence ID" value="SFV51338.1"/>
    <property type="molecule type" value="Genomic_DNA"/>
</dbReference>
<evidence type="ECO:0000256" key="8">
    <source>
        <dbReference type="SAM" id="Phobius"/>
    </source>
</evidence>
<comment type="similarity">
    <text evidence="2">Belongs to the tellurite-resistance/dicarboxylate transporter (TDT) family.</text>
</comment>
<evidence type="ECO:0000256" key="4">
    <source>
        <dbReference type="ARBA" id="ARBA00022475"/>
    </source>
</evidence>
<reference evidence="9" key="1">
    <citation type="submission" date="2016-10" db="EMBL/GenBank/DDBJ databases">
        <authorList>
            <person name="de Groot N.N."/>
        </authorList>
    </citation>
    <scope>NUCLEOTIDE SEQUENCE</scope>
</reference>
<feature type="transmembrane region" description="Helical" evidence="8">
    <location>
        <begin position="333"/>
        <end position="354"/>
    </location>
</feature>
<evidence type="ECO:0000256" key="1">
    <source>
        <dbReference type="ARBA" id="ARBA00004651"/>
    </source>
</evidence>
<dbReference type="Pfam" id="PF03595">
    <property type="entry name" value="SLAC1"/>
    <property type="match status" value="1"/>
</dbReference>
<comment type="subcellular location">
    <subcellularLocation>
        <location evidence="1">Cell membrane</location>
        <topology evidence="1">Multi-pass membrane protein</topology>
    </subcellularLocation>
</comment>
<dbReference type="PANTHER" id="PTHR31686">
    <property type="match status" value="1"/>
</dbReference>
<evidence type="ECO:0000256" key="3">
    <source>
        <dbReference type="ARBA" id="ARBA00022448"/>
    </source>
</evidence>
<evidence type="ECO:0000313" key="9">
    <source>
        <dbReference type="EMBL" id="SFV51338.1"/>
    </source>
</evidence>
<evidence type="ECO:0000256" key="6">
    <source>
        <dbReference type="ARBA" id="ARBA00022989"/>
    </source>
</evidence>
<dbReference type="InterPro" id="IPR004695">
    <property type="entry name" value="SLAC1/Mae1/Ssu1/TehA"/>
</dbReference>
<keyword evidence="6 8" id="KW-1133">Transmembrane helix</keyword>
<proteinExistence type="inferred from homology"/>
<dbReference type="AlphaFoldDB" id="A0A1W1BD30"/>
<feature type="transmembrane region" description="Helical" evidence="8">
    <location>
        <begin position="192"/>
        <end position="215"/>
    </location>
</feature>
<feature type="transmembrane region" description="Helical" evidence="8">
    <location>
        <begin position="92"/>
        <end position="114"/>
    </location>
</feature>
<evidence type="ECO:0000256" key="7">
    <source>
        <dbReference type="ARBA" id="ARBA00023136"/>
    </source>
</evidence>
<evidence type="ECO:0000256" key="5">
    <source>
        <dbReference type="ARBA" id="ARBA00022692"/>
    </source>
</evidence>
<gene>
    <name evidence="9" type="ORF">MNB_SM-5-1112</name>
</gene>
<keyword evidence="5 8" id="KW-0812">Transmembrane</keyword>
<keyword evidence="4" id="KW-1003">Cell membrane</keyword>
<protein>
    <submittedName>
        <fullName evidence="9">C4-dicarboxylate transporter/malic acid transport protein</fullName>
    </submittedName>
</protein>
<dbReference type="CDD" id="cd09318">
    <property type="entry name" value="TDT_SSU1"/>
    <property type="match status" value="1"/>
</dbReference>
<feature type="transmembrane region" description="Helical" evidence="8">
    <location>
        <begin position="159"/>
        <end position="180"/>
    </location>
</feature>
<name>A0A1W1BD30_9ZZZZ</name>
<dbReference type="InterPro" id="IPR051629">
    <property type="entry name" value="Sulfite_efflux_TDT"/>
</dbReference>
<sequence length="392" mass="44355">MMNIKPLTNKSLSEVVRNFTPNWFTLNMGTGIAFLTLHNIKVNLFASQMFWGELLWFVDIFFFLLFAFLFIARIVFYPEAVKLMLKHPVQSMFLGAIPMALVPILEGFALYGPILFGQEALSISLYLWWIDAFLAIGVGWLLPYLMFTIQKEHRLENMSAVWLLPIVASEVTASAGGLLAPLYSGATAENMLIFSYVLWAFSVPLALSVLVILFLRLVSYKLPEKALAVTSWLTLGPLGTGALSLLLLGNASKTVLIGTQLEHFAEFLYSFGFIAGLLLWAYGLWWYIMSWIITLKFFKDGLPFNMGWWGFTFPIGVFTAATFQLWQATDYDIFKILGIVFSIQLAVFWVLVFIKTFKGMWSGYLFSAPCLSPETGLPKPEEECEKFAKKKL</sequence>
<feature type="transmembrane region" description="Helical" evidence="8">
    <location>
        <begin position="227"/>
        <end position="247"/>
    </location>
</feature>
<evidence type="ECO:0000256" key="2">
    <source>
        <dbReference type="ARBA" id="ARBA00008566"/>
    </source>
</evidence>
<feature type="transmembrane region" description="Helical" evidence="8">
    <location>
        <begin position="60"/>
        <end position="80"/>
    </location>
</feature>
<dbReference type="PANTHER" id="PTHR31686:SF1">
    <property type="entry name" value="SULFITE EFFLUX PUMP SSU1"/>
    <property type="match status" value="1"/>
</dbReference>
<dbReference type="GO" id="GO:0005886">
    <property type="term" value="C:plasma membrane"/>
    <property type="evidence" value="ECO:0007669"/>
    <property type="project" value="UniProtKB-SubCell"/>
</dbReference>
<organism evidence="9">
    <name type="scientific">hydrothermal vent metagenome</name>
    <dbReference type="NCBI Taxonomy" id="652676"/>
    <lineage>
        <taxon>unclassified sequences</taxon>
        <taxon>metagenomes</taxon>
        <taxon>ecological metagenomes</taxon>
    </lineage>
</organism>
<accession>A0A1W1BD30</accession>
<keyword evidence="3" id="KW-0813">Transport</keyword>
<feature type="transmembrane region" description="Helical" evidence="8">
    <location>
        <begin position="308"/>
        <end position="327"/>
    </location>
</feature>
<dbReference type="Gene3D" id="1.50.10.150">
    <property type="entry name" value="Voltage-dependent anion channel"/>
    <property type="match status" value="1"/>
</dbReference>